<dbReference type="AlphaFoldDB" id="A0A0F9JVK3"/>
<reference evidence="2" key="1">
    <citation type="journal article" date="2015" name="Nature">
        <title>Complex archaea that bridge the gap between prokaryotes and eukaryotes.</title>
        <authorList>
            <person name="Spang A."/>
            <person name="Saw J.H."/>
            <person name="Jorgensen S.L."/>
            <person name="Zaremba-Niedzwiedzka K."/>
            <person name="Martijn J."/>
            <person name="Lind A.E."/>
            <person name="van Eijk R."/>
            <person name="Schleper C."/>
            <person name="Guy L."/>
            <person name="Ettema T.J."/>
        </authorList>
    </citation>
    <scope>NUCLEOTIDE SEQUENCE</scope>
</reference>
<proteinExistence type="predicted"/>
<name>A0A0F9JVK3_9ZZZZ</name>
<gene>
    <name evidence="2" type="ORF">LCGC14_1480660</name>
</gene>
<sequence length="142" mass="16619">MFESHFDPISDDTKQELLGLAKVTKPIYDVGDVGLIYLDSKRMEEIFTPYIKKYFNKDVTFHRAWIHWMRDGGNRNRHQHSHWTYLYYLDIPEGDAGSLIVEGITVKPIQGTHIMFPKKTYHSITPNNSKQTRWAFAAECVI</sequence>
<evidence type="ECO:0000259" key="1">
    <source>
        <dbReference type="Pfam" id="PF13640"/>
    </source>
</evidence>
<dbReference type="EMBL" id="LAZR01010522">
    <property type="protein sequence ID" value="KKM66486.1"/>
    <property type="molecule type" value="Genomic_DNA"/>
</dbReference>
<dbReference type="Pfam" id="PF13640">
    <property type="entry name" value="2OG-FeII_Oxy_3"/>
    <property type="match status" value="1"/>
</dbReference>
<protein>
    <recommendedName>
        <fullName evidence="1">Prolyl 4-hydroxylase alpha subunit Fe(2+) 2OG dioxygenase domain-containing protein</fullName>
    </recommendedName>
</protein>
<dbReference type="Gene3D" id="2.60.120.620">
    <property type="entry name" value="q2cbj1_9rhob like domain"/>
    <property type="match status" value="1"/>
</dbReference>
<organism evidence="2">
    <name type="scientific">marine sediment metagenome</name>
    <dbReference type="NCBI Taxonomy" id="412755"/>
    <lineage>
        <taxon>unclassified sequences</taxon>
        <taxon>metagenomes</taxon>
        <taxon>ecological metagenomes</taxon>
    </lineage>
</organism>
<evidence type="ECO:0000313" key="2">
    <source>
        <dbReference type="EMBL" id="KKM66486.1"/>
    </source>
</evidence>
<accession>A0A0F9JVK3</accession>
<dbReference type="InterPro" id="IPR044862">
    <property type="entry name" value="Pro_4_hyd_alph_FE2OG_OXY"/>
</dbReference>
<comment type="caution">
    <text evidence="2">The sequence shown here is derived from an EMBL/GenBank/DDBJ whole genome shotgun (WGS) entry which is preliminary data.</text>
</comment>
<feature type="domain" description="Prolyl 4-hydroxylase alpha subunit Fe(2+) 2OG dioxygenase" evidence="1">
    <location>
        <begin position="67"/>
        <end position="137"/>
    </location>
</feature>